<organism evidence="1">
    <name type="scientific">Rhizophora mucronata</name>
    <name type="common">Asiatic mangrove</name>
    <dbReference type="NCBI Taxonomy" id="61149"/>
    <lineage>
        <taxon>Eukaryota</taxon>
        <taxon>Viridiplantae</taxon>
        <taxon>Streptophyta</taxon>
        <taxon>Embryophyta</taxon>
        <taxon>Tracheophyta</taxon>
        <taxon>Spermatophyta</taxon>
        <taxon>Magnoliopsida</taxon>
        <taxon>eudicotyledons</taxon>
        <taxon>Gunneridae</taxon>
        <taxon>Pentapetalae</taxon>
        <taxon>rosids</taxon>
        <taxon>fabids</taxon>
        <taxon>Malpighiales</taxon>
        <taxon>Rhizophoraceae</taxon>
        <taxon>Rhizophora</taxon>
    </lineage>
</organism>
<reference evidence="1" key="1">
    <citation type="submission" date="2018-02" db="EMBL/GenBank/DDBJ databases">
        <title>Rhizophora mucronata_Transcriptome.</title>
        <authorList>
            <person name="Meera S.P."/>
            <person name="Sreeshan A."/>
            <person name="Augustine A."/>
        </authorList>
    </citation>
    <scope>NUCLEOTIDE SEQUENCE</scope>
    <source>
        <tissue evidence="1">Leaf</tissue>
    </source>
</reference>
<sequence length="33" mass="3611">METWIFVVSYKLVCASSMPVTVVPIGNNPKRGS</sequence>
<name>A0A2P2NM23_RHIMU</name>
<dbReference type="EMBL" id="GGEC01063074">
    <property type="protein sequence ID" value="MBX43558.1"/>
    <property type="molecule type" value="Transcribed_RNA"/>
</dbReference>
<protein>
    <submittedName>
        <fullName evidence="1">Uncharacterized protein</fullName>
    </submittedName>
</protein>
<proteinExistence type="predicted"/>
<dbReference type="AlphaFoldDB" id="A0A2P2NM23"/>
<accession>A0A2P2NM23</accession>
<evidence type="ECO:0000313" key="1">
    <source>
        <dbReference type="EMBL" id="MBX43558.1"/>
    </source>
</evidence>